<dbReference type="Proteomes" id="UP000515506">
    <property type="component" value="Chromosome"/>
</dbReference>
<dbReference type="Gene3D" id="3.40.50.300">
    <property type="entry name" value="P-loop containing nucleotide triphosphate hydrolases"/>
    <property type="match status" value="1"/>
</dbReference>
<dbReference type="Pfam" id="PF13175">
    <property type="entry name" value="AAA_15"/>
    <property type="match status" value="2"/>
</dbReference>
<dbReference type="EMBL" id="CP060028">
    <property type="protein sequence ID" value="QND80739.1"/>
    <property type="molecule type" value="Genomic_DNA"/>
</dbReference>
<protein>
    <submittedName>
        <fullName evidence="2">AAA family ATPase</fullName>
    </submittedName>
</protein>
<proteinExistence type="predicted"/>
<keyword evidence="3" id="KW-1185">Reference proteome</keyword>
<accession>A0ABX6RDV3</accession>
<dbReference type="InterPro" id="IPR014592">
    <property type="entry name" value="P-loop_UCP034888"/>
</dbReference>
<evidence type="ECO:0000259" key="1">
    <source>
        <dbReference type="Pfam" id="PF13175"/>
    </source>
</evidence>
<feature type="domain" description="Endonuclease GajA/Old nuclease/RecF-like AAA" evidence="1">
    <location>
        <begin position="1"/>
        <end position="74"/>
    </location>
</feature>
<dbReference type="PANTHER" id="PTHR43581:SF2">
    <property type="entry name" value="EXCINUCLEASE ATPASE SUBUNIT"/>
    <property type="match status" value="1"/>
</dbReference>
<dbReference type="InterPro" id="IPR027417">
    <property type="entry name" value="P-loop_NTPase"/>
</dbReference>
<dbReference type="SUPFAM" id="SSF52540">
    <property type="entry name" value="P-loop containing nucleoside triphosphate hydrolases"/>
    <property type="match status" value="1"/>
</dbReference>
<dbReference type="InterPro" id="IPR051396">
    <property type="entry name" value="Bact_Antivir_Def_Nuclease"/>
</dbReference>
<dbReference type="PANTHER" id="PTHR43581">
    <property type="entry name" value="ATP/GTP PHOSPHATASE"/>
    <property type="match status" value="1"/>
</dbReference>
<dbReference type="RefSeq" id="WP_185895928.1">
    <property type="nucleotide sequence ID" value="NZ_CP060028.1"/>
</dbReference>
<dbReference type="PIRSF" id="PIRSF034888">
    <property type="entry name" value="P-loop_UCP034888"/>
    <property type="match status" value="1"/>
</dbReference>
<sequence length="466" mass="52014">MKIERLKLTNFKRFANEDMRLKPITLLAGPNSSGKSSILSAIGMVLQSTSADFPLSATLNGPYARLGEFRNVVKGHSERNSFSVSITVSVDSELIELEGVYRSNSETGGVSAKRVVWRDDGDSVEIFWNQRRQAYFLSYEKKKSNREPFDIVFGDTLHFLHDRSKGGNLRTIESIWRDASNESNLSVKQITAFLNSQINELEKGSVRIEGAKINDAVVNTENLLPVRSARERINRKFRSFLRRVSFVGPVRAHPLRYYASNSAMLDVDPIGESVAQRLAHWRDSDKKKFASVKEALVELELATEIEAKRSLGEFYQLSVRPQVSGSAETIADVGFGVSQILPVIVNDVALGDAGVLAVNQPEVHLHPSSQALLGNYFASRCKSRQYIIETHSEYLITRLRILVAKGVIDSDDVAIFYVGGESSSDDPLISEVKIDDRGMLVDAPDDFFRTYVADTYELAMQGFDDE</sequence>
<name>A0ABX6RDV3_PSEMX</name>
<feature type="domain" description="Endonuclease GajA/Old nuclease/RecF-like AAA" evidence="1">
    <location>
        <begin position="274"/>
        <end position="396"/>
    </location>
</feature>
<evidence type="ECO:0000313" key="2">
    <source>
        <dbReference type="EMBL" id="QND80739.1"/>
    </source>
</evidence>
<evidence type="ECO:0000313" key="3">
    <source>
        <dbReference type="Proteomes" id="UP000515506"/>
    </source>
</evidence>
<gene>
    <name evidence="2" type="ORF">H4W19_02755</name>
</gene>
<reference evidence="2 3" key="1">
    <citation type="submission" date="2020-08" db="EMBL/GenBank/DDBJ databases">
        <title>Streptomycin resistant and MDR strain, P. mexicana.</title>
        <authorList>
            <person name="Ganesh-kumar S."/>
            <person name="Zhe T."/>
            <person name="Yu Z."/>
            <person name="Min Y."/>
        </authorList>
    </citation>
    <scope>NUCLEOTIDE SEQUENCE [LARGE SCALE GENOMIC DNA]</scope>
    <source>
        <strain evidence="2 3">GTZY</strain>
    </source>
</reference>
<dbReference type="InterPro" id="IPR041685">
    <property type="entry name" value="AAA_GajA/Old/RecF-like"/>
</dbReference>
<organism evidence="2 3">
    <name type="scientific">Pseudoxanthomonas mexicana</name>
    <dbReference type="NCBI Taxonomy" id="128785"/>
    <lineage>
        <taxon>Bacteria</taxon>
        <taxon>Pseudomonadati</taxon>
        <taxon>Pseudomonadota</taxon>
        <taxon>Gammaproteobacteria</taxon>
        <taxon>Lysobacterales</taxon>
        <taxon>Lysobacteraceae</taxon>
        <taxon>Pseudoxanthomonas</taxon>
    </lineage>
</organism>